<dbReference type="Proteomes" id="UP000476030">
    <property type="component" value="Unassembled WGS sequence"/>
</dbReference>
<comment type="caution">
    <text evidence="1">The sequence shown here is derived from an EMBL/GenBank/DDBJ whole genome shotgun (WGS) entry which is preliminary data.</text>
</comment>
<reference evidence="1 2" key="1">
    <citation type="submission" date="2019-12" db="EMBL/GenBank/DDBJ databases">
        <title>Snethiella sp. nov. sp. isolated from sea sand.</title>
        <authorList>
            <person name="Kim J."/>
            <person name="Jeong S.E."/>
            <person name="Jung H.S."/>
            <person name="Jeon C.O."/>
        </authorList>
    </citation>
    <scope>NUCLEOTIDE SEQUENCE [LARGE SCALE GENOMIC DNA]</scope>
    <source>
        <strain evidence="1 2">DP05</strain>
    </source>
</reference>
<protein>
    <submittedName>
        <fullName evidence="1">Uncharacterized protein</fullName>
    </submittedName>
</protein>
<organism evidence="1 2">
    <name type="scientific">Sneathiella litorea</name>
    <dbReference type="NCBI Taxonomy" id="2606216"/>
    <lineage>
        <taxon>Bacteria</taxon>
        <taxon>Pseudomonadati</taxon>
        <taxon>Pseudomonadota</taxon>
        <taxon>Alphaproteobacteria</taxon>
        <taxon>Sneathiellales</taxon>
        <taxon>Sneathiellaceae</taxon>
        <taxon>Sneathiella</taxon>
    </lineage>
</organism>
<keyword evidence="2" id="KW-1185">Reference proteome</keyword>
<dbReference type="RefSeq" id="WP_246157142.1">
    <property type="nucleotide sequence ID" value="NZ_WTUW01000001.1"/>
</dbReference>
<dbReference type="EMBL" id="WTUW01000001">
    <property type="protein sequence ID" value="MZR29297.1"/>
    <property type="molecule type" value="Genomic_DNA"/>
</dbReference>
<dbReference type="AlphaFoldDB" id="A0A6L8W4Z2"/>
<evidence type="ECO:0000313" key="1">
    <source>
        <dbReference type="EMBL" id="MZR29297.1"/>
    </source>
</evidence>
<sequence length="164" mass="18994">MVTRQNKLDQYMTAWDADGTGYFKVARILLDEADDAKKLEAEAKRAARNIEAEVMYAWDLGEPKSDAWWLGWGGYDLEEDIPFFAVMAKAEVQEKIRAFDPKDNEFECETVDEFKEILFGAYDEQLSAAELIRGFEDWFNSLDEAAQKTLLKDLNSWLRNTKEN</sequence>
<proteinExistence type="predicted"/>
<evidence type="ECO:0000313" key="2">
    <source>
        <dbReference type="Proteomes" id="UP000476030"/>
    </source>
</evidence>
<accession>A0A6L8W4Z2</accession>
<gene>
    <name evidence="1" type="ORF">GQE98_01485</name>
</gene>
<name>A0A6L8W4Z2_9PROT</name>